<protein>
    <submittedName>
        <fullName evidence="2">Unannotated protein</fullName>
    </submittedName>
</protein>
<feature type="region of interest" description="Disordered" evidence="1">
    <location>
        <begin position="1"/>
        <end position="20"/>
    </location>
</feature>
<dbReference type="EMBL" id="CAFBPZ010000078">
    <property type="protein sequence ID" value="CAB5040324.1"/>
    <property type="molecule type" value="Genomic_DNA"/>
</dbReference>
<reference evidence="2" key="1">
    <citation type="submission" date="2020-05" db="EMBL/GenBank/DDBJ databases">
        <authorList>
            <person name="Chiriac C."/>
            <person name="Salcher M."/>
            <person name="Ghai R."/>
            <person name="Kavagutti S V."/>
        </authorList>
    </citation>
    <scope>NUCLEOTIDE SEQUENCE</scope>
</reference>
<feature type="compositionally biased region" description="Low complexity" evidence="1">
    <location>
        <begin position="1"/>
        <end position="14"/>
    </location>
</feature>
<evidence type="ECO:0000256" key="1">
    <source>
        <dbReference type="SAM" id="MobiDB-lite"/>
    </source>
</evidence>
<dbReference type="AlphaFoldDB" id="A0A6J7SG40"/>
<sequence length="189" mass="19537">MSLATASTSSSETAVPGARATGTSRTRISCLRIHALNTSSFCAALACTRETCVGSCMKAGSRFTSSNAAAISAWLSLRTASRSSSLLPSKDAWIDEWICSIRSPNLAIRTTASTSGSTCAFTIRMGSTHATRKSSIATRPPQSVLRSLILASTTLTALSTPAASATAVFATNFVSSVCKNEVDVNSASL</sequence>
<evidence type="ECO:0000313" key="2">
    <source>
        <dbReference type="EMBL" id="CAB5040324.1"/>
    </source>
</evidence>
<organism evidence="2">
    <name type="scientific">freshwater metagenome</name>
    <dbReference type="NCBI Taxonomy" id="449393"/>
    <lineage>
        <taxon>unclassified sequences</taxon>
        <taxon>metagenomes</taxon>
        <taxon>ecological metagenomes</taxon>
    </lineage>
</organism>
<name>A0A6J7SG40_9ZZZZ</name>
<gene>
    <name evidence="2" type="ORF">UFOPK4237_01121</name>
</gene>
<proteinExistence type="predicted"/>
<accession>A0A6J7SG40</accession>